<dbReference type="InterPro" id="IPR000571">
    <property type="entry name" value="Znf_CCCH"/>
</dbReference>
<reference evidence="6 7" key="1">
    <citation type="submission" date="2024-02" db="EMBL/GenBank/DDBJ databases">
        <authorList>
            <person name="Chen Y."/>
            <person name="Shah S."/>
            <person name="Dougan E. K."/>
            <person name="Thang M."/>
            <person name="Chan C."/>
        </authorList>
    </citation>
    <scope>NUCLEOTIDE SEQUENCE [LARGE SCALE GENOMIC DNA]</scope>
</reference>
<keyword evidence="2" id="KW-0175">Coiled coil</keyword>
<evidence type="ECO:0000256" key="3">
    <source>
        <dbReference type="SAM" id="MobiDB-lite"/>
    </source>
</evidence>
<protein>
    <submittedName>
        <fullName evidence="6">Uncharacterized protein</fullName>
    </submittedName>
</protein>
<dbReference type="InterPro" id="IPR001878">
    <property type="entry name" value="Znf_CCHC"/>
</dbReference>
<feature type="domain" description="CCHC-type" evidence="5">
    <location>
        <begin position="439"/>
        <end position="454"/>
    </location>
</feature>
<evidence type="ECO:0000313" key="7">
    <source>
        <dbReference type="Proteomes" id="UP001642484"/>
    </source>
</evidence>
<dbReference type="PROSITE" id="PS50158">
    <property type="entry name" value="ZF_CCHC"/>
    <property type="match status" value="1"/>
</dbReference>
<organism evidence="6 7">
    <name type="scientific">Durusdinium trenchii</name>
    <dbReference type="NCBI Taxonomy" id="1381693"/>
    <lineage>
        <taxon>Eukaryota</taxon>
        <taxon>Sar</taxon>
        <taxon>Alveolata</taxon>
        <taxon>Dinophyceae</taxon>
        <taxon>Suessiales</taxon>
        <taxon>Symbiodiniaceae</taxon>
        <taxon>Durusdinium</taxon>
    </lineage>
</organism>
<keyword evidence="7" id="KW-1185">Reference proteome</keyword>
<feature type="coiled-coil region" evidence="2">
    <location>
        <begin position="107"/>
        <end position="141"/>
    </location>
</feature>
<evidence type="ECO:0000259" key="4">
    <source>
        <dbReference type="PROSITE" id="PS50103"/>
    </source>
</evidence>
<feature type="domain" description="C3H1-type" evidence="4">
    <location>
        <begin position="404"/>
        <end position="432"/>
    </location>
</feature>
<sequence length="806" mass="90192">EDQGALAIQDIAASEGALVVASQALLPHGPPTTYGPQRREDGRSKKDGKGHGTTRQVEVNPFWSQTVKDEAMLRAMRPAGLPEASTSTTRPTASGGEEMGVDIQEVLRAVMSQNSMLKRELAELKKKVDDSTKEKDRDFKEVMNEEENLDVELHLYRNLGWEHFMLDTQEGRGRAVKGKKWQLGTGATDGGWGGRLSCRHSRIYEKESWDHWWWEEVMRGAMMAYREWLRAEPVQRLHIKAEMPRECNTVWSRLEQRGQLMLLNAVPASIRSEMLANRASNSVDVLYALFRRYQPGGLAERSRLLRQLVEPKTPQTMNEVVEMLRGWRRSLRRAQELEIATPDATLLLGALDKMSELAESLAISDVQPPPEVKPSNHVTKVKAMTTVAEEKAENGVVKARAEGRGEEKPCRFWGTEEGCRKGQDCRFKHDWGGLEKKGRCFGCSGTGHSKKDCPTVKPKVKESPEKQAVKAVKEKVTTIQAKGDMSDGGPKTGGSEPMENGQSSEGDKGAGTSGEMKELLNEATTLLKSLRPSSSMKAIRLSSLEASPVDENLADQGGCPTIDEALSMVRERARLAHLAGEDIGLEVDFEKARLLPKKGWTGEGLPWNRHERRRVRKAKEVIIHLFSGDSRKFWQKELEAENRVVLCIDTVIDQGLNLVRDDIYSFLLDLADSSTVCPKPTLSVLEQPEDPEEYVETDEARGQTYPSYWSWPEWKAFRDPWGMTEVSFDQGPMGHARRKPTRLGTNIAKLTELQDIRGPGVGGNTALAEDLTERIKQSKDWSTWAPGLKMALVTAIRETLKSSEFQ</sequence>
<feature type="zinc finger region" description="C3H1-type" evidence="1">
    <location>
        <begin position="404"/>
        <end position="432"/>
    </location>
</feature>
<feature type="compositionally biased region" description="Basic and acidic residues" evidence="3">
    <location>
        <begin position="37"/>
        <end position="50"/>
    </location>
</feature>
<evidence type="ECO:0000259" key="5">
    <source>
        <dbReference type="PROSITE" id="PS50158"/>
    </source>
</evidence>
<dbReference type="Proteomes" id="UP001642484">
    <property type="component" value="Unassembled WGS sequence"/>
</dbReference>
<proteinExistence type="predicted"/>
<keyword evidence="1" id="KW-0863">Zinc-finger</keyword>
<keyword evidence="1" id="KW-0862">Zinc</keyword>
<feature type="non-terminal residue" evidence="6">
    <location>
        <position position="806"/>
    </location>
</feature>
<feature type="region of interest" description="Disordered" evidence="3">
    <location>
        <begin position="22"/>
        <end position="57"/>
    </location>
</feature>
<comment type="caution">
    <text evidence="6">The sequence shown here is derived from an EMBL/GenBank/DDBJ whole genome shotgun (WGS) entry which is preliminary data.</text>
</comment>
<gene>
    <name evidence="6" type="ORF">CCMP2556_LOCUS39661</name>
</gene>
<feature type="compositionally biased region" description="Basic and acidic residues" evidence="3">
    <location>
        <begin position="451"/>
        <end position="476"/>
    </location>
</feature>
<feature type="non-terminal residue" evidence="6">
    <location>
        <position position="1"/>
    </location>
</feature>
<evidence type="ECO:0000256" key="1">
    <source>
        <dbReference type="PROSITE-ProRule" id="PRU00723"/>
    </source>
</evidence>
<evidence type="ECO:0000256" key="2">
    <source>
        <dbReference type="SAM" id="Coils"/>
    </source>
</evidence>
<accession>A0ABP0PY67</accession>
<dbReference type="PROSITE" id="PS50103">
    <property type="entry name" value="ZF_C3H1"/>
    <property type="match status" value="1"/>
</dbReference>
<evidence type="ECO:0000313" key="6">
    <source>
        <dbReference type="EMBL" id="CAK9080955.1"/>
    </source>
</evidence>
<keyword evidence="1" id="KW-0479">Metal-binding</keyword>
<dbReference type="EMBL" id="CAXAMN010023801">
    <property type="protein sequence ID" value="CAK9080955.1"/>
    <property type="molecule type" value="Genomic_DNA"/>
</dbReference>
<feature type="region of interest" description="Disordered" evidence="3">
    <location>
        <begin position="451"/>
        <end position="513"/>
    </location>
</feature>
<name>A0ABP0PY67_9DINO</name>